<dbReference type="RefSeq" id="WP_340519506.1">
    <property type="nucleotide sequence ID" value="NZ_JBBLXS010000172.1"/>
</dbReference>
<evidence type="ECO:0000313" key="3">
    <source>
        <dbReference type="Proteomes" id="UP001384579"/>
    </source>
</evidence>
<comment type="caution">
    <text evidence="2">The sequence shown here is derived from an EMBL/GenBank/DDBJ whole genome shotgun (WGS) entry which is preliminary data.</text>
</comment>
<reference evidence="2 3" key="1">
    <citation type="journal article" date="2020" name="Harmful Algae">
        <title>Molecular and morphological characterization of a novel dihydroanatoxin-a producing Microcoleus species (cyanobacteria) from the Russian River, California, USA.</title>
        <authorList>
            <person name="Conklin K.Y."/>
            <person name="Stancheva R."/>
            <person name="Otten T.G."/>
            <person name="Fadness R."/>
            <person name="Boyer G.L."/>
            <person name="Read B."/>
            <person name="Zhang X."/>
            <person name="Sheath R.G."/>
        </authorList>
    </citation>
    <scope>NUCLEOTIDE SEQUENCE [LARGE SCALE GENOMIC DNA]</scope>
    <source>
        <strain evidence="2 3">PTRS2</strain>
    </source>
</reference>
<dbReference type="InterPro" id="IPR000477">
    <property type="entry name" value="RT_dom"/>
</dbReference>
<organism evidence="2 3">
    <name type="scientific">Microcoleus anatoxicus PTRS2</name>
    <dbReference type="NCBI Taxonomy" id="2705321"/>
    <lineage>
        <taxon>Bacteria</taxon>
        <taxon>Bacillati</taxon>
        <taxon>Cyanobacteriota</taxon>
        <taxon>Cyanophyceae</taxon>
        <taxon>Oscillatoriophycideae</taxon>
        <taxon>Oscillatoriales</taxon>
        <taxon>Microcoleaceae</taxon>
        <taxon>Microcoleus</taxon>
        <taxon>Microcoleus anatoxicus</taxon>
    </lineage>
</organism>
<feature type="domain" description="Reverse transcriptase" evidence="1">
    <location>
        <begin position="1"/>
        <end position="276"/>
    </location>
</feature>
<protein>
    <submittedName>
        <fullName evidence="2">RNA-directed DNA polymerase</fullName>
    </submittedName>
</protein>
<keyword evidence="2" id="KW-0808">Transferase</keyword>
<dbReference type="EMBL" id="JBBLXS010000172">
    <property type="protein sequence ID" value="MEK0186014.1"/>
    <property type="molecule type" value="Genomic_DNA"/>
</dbReference>
<gene>
    <name evidence="2" type="ORF">WMG39_14320</name>
</gene>
<evidence type="ECO:0000259" key="1">
    <source>
        <dbReference type="PROSITE" id="PS50878"/>
    </source>
</evidence>
<dbReference type="Pfam" id="PF00078">
    <property type="entry name" value="RVT_1"/>
    <property type="match status" value="1"/>
</dbReference>
<keyword evidence="3" id="KW-1185">Reference proteome</keyword>
<dbReference type="CDD" id="cd01646">
    <property type="entry name" value="RT_Bac_retron_I"/>
    <property type="match status" value="1"/>
</dbReference>
<sequence length="464" mass="52933">MFNALLQRGYFPKELPPPFQTTSFALAITSQISSLPDTFIYDPKFVSQPESFNLARAGTLRRILSIPNPINYTQLAHVISSDWQHLLDHTQQSKISMSKPVQHGERRAVRWLKNYGDLNKIRAINRVGRRYALKADINAFYPSVYTHSIPWALHTKKVAKTQQKNDQLLGNKIDKLIRNAQDRQTKGIPIGPDTSLIVAESILAIVDKELEKTFPNCGFRYVDDYELCFWSLADAEAALFKLQELLTHFELQLNPNKTKIIELPCRAEPKWAAELRVFEFRPGARSQHTDIIHFFDCAFELWAHNQEESVLKYALSRSKSVTVPAENWSLYESFIIQCAIAEAGVLPIVIDLIKKYSDDGYRLNEDLIREAFKRIVELHAPRGHASEVAWVIWGSLILQFPIEDETANIIGIMSDSIVALLALDAQSKGLISETTEFKFWAECMTADELCGSNWLLCYQAYEHG</sequence>
<dbReference type="GO" id="GO:0003964">
    <property type="term" value="F:RNA-directed DNA polymerase activity"/>
    <property type="evidence" value="ECO:0007669"/>
    <property type="project" value="UniProtKB-KW"/>
</dbReference>
<proteinExistence type="predicted"/>
<name>A0ABU8YNQ7_9CYAN</name>
<keyword evidence="2" id="KW-0695">RNA-directed DNA polymerase</keyword>
<keyword evidence="2" id="KW-0548">Nucleotidyltransferase</keyword>
<dbReference type="Proteomes" id="UP001384579">
    <property type="component" value="Unassembled WGS sequence"/>
</dbReference>
<dbReference type="PROSITE" id="PS50878">
    <property type="entry name" value="RT_POL"/>
    <property type="match status" value="1"/>
</dbReference>
<accession>A0ABU8YNQ7</accession>
<evidence type="ECO:0000313" key="2">
    <source>
        <dbReference type="EMBL" id="MEK0186014.1"/>
    </source>
</evidence>